<keyword evidence="4" id="KW-1185">Reference proteome</keyword>
<reference evidence="4" key="1">
    <citation type="journal article" date="2019" name="Int. J. Syst. Evol. Microbiol.">
        <title>The Global Catalogue of Microorganisms (GCM) 10K type strain sequencing project: providing services to taxonomists for standard genome sequencing and annotation.</title>
        <authorList>
            <consortium name="The Broad Institute Genomics Platform"/>
            <consortium name="The Broad Institute Genome Sequencing Center for Infectious Disease"/>
            <person name="Wu L."/>
            <person name="Ma J."/>
        </authorList>
    </citation>
    <scope>NUCLEOTIDE SEQUENCE [LARGE SCALE GENOMIC DNA]</scope>
    <source>
        <strain evidence="4">JCM 13501</strain>
    </source>
</reference>
<evidence type="ECO:0000313" key="4">
    <source>
        <dbReference type="Proteomes" id="UP000616499"/>
    </source>
</evidence>
<proteinExistence type="predicted"/>
<evidence type="ECO:0000313" key="3">
    <source>
        <dbReference type="EMBL" id="GGL95299.1"/>
    </source>
</evidence>
<organism evidence="3 4">
    <name type="scientific">Pseudomonas asuensis</name>
    <dbReference type="NCBI Taxonomy" id="1825787"/>
    <lineage>
        <taxon>Bacteria</taxon>
        <taxon>Pseudomonadati</taxon>
        <taxon>Pseudomonadota</taxon>
        <taxon>Gammaproteobacteria</taxon>
        <taxon>Pseudomonadales</taxon>
        <taxon>Pseudomonadaceae</taxon>
        <taxon>Pseudomonas</taxon>
    </lineage>
</organism>
<gene>
    <name evidence="3" type="ORF">GCM10009425_02900</name>
</gene>
<keyword evidence="1" id="KW-0732">Signal</keyword>
<name>A0ABQ2GH10_9PSED</name>
<accession>A0ABQ2GH10</accession>
<protein>
    <recommendedName>
        <fullName evidence="2">DUF4174 domain-containing protein</fullName>
    </recommendedName>
</protein>
<dbReference type="InterPro" id="IPR025232">
    <property type="entry name" value="DUF4174"/>
</dbReference>
<dbReference type="Proteomes" id="UP000616499">
    <property type="component" value="Unassembled WGS sequence"/>
</dbReference>
<evidence type="ECO:0000259" key="2">
    <source>
        <dbReference type="Pfam" id="PF13778"/>
    </source>
</evidence>
<feature type="domain" description="DUF4174" evidence="2">
    <location>
        <begin position="8"/>
        <end position="125"/>
    </location>
</feature>
<sequence>MAAESDNPLAQERWKTRPLVVIATSAGDPVFKQLTSSLEEPRNREAFIERDMVLYTVIGDRGQRNGVPLSQDQTQALISALDERPDGETTVILVGKDGGKKIVQQGQIDPAAIFATIDKMPMRQR</sequence>
<dbReference type="Pfam" id="PF13778">
    <property type="entry name" value="DUF4174"/>
    <property type="match status" value="1"/>
</dbReference>
<evidence type="ECO:0000256" key="1">
    <source>
        <dbReference type="ARBA" id="ARBA00022729"/>
    </source>
</evidence>
<dbReference type="EMBL" id="BMNW01000001">
    <property type="protein sequence ID" value="GGL95299.1"/>
    <property type="molecule type" value="Genomic_DNA"/>
</dbReference>
<comment type="caution">
    <text evidence="3">The sequence shown here is derived from an EMBL/GenBank/DDBJ whole genome shotgun (WGS) entry which is preliminary data.</text>
</comment>